<keyword evidence="2" id="KW-0479">Metal-binding</keyword>
<organism evidence="5">
    <name type="scientific">Coccolithus braarudii</name>
    <dbReference type="NCBI Taxonomy" id="221442"/>
    <lineage>
        <taxon>Eukaryota</taxon>
        <taxon>Haptista</taxon>
        <taxon>Haptophyta</taxon>
        <taxon>Prymnesiophyceae</taxon>
        <taxon>Coccolithales</taxon>
        <taxon>Coccolithaceae</taxon>
        <taxon>Coccolithus</taxon>
    </lineage>
</organism>
<accession>A0A7S0L5W8</accession>
<dbReference type="SUPFAM" id="SSF54292">
    <property type="entry name" value="2Fe-2S ferredoxin-like"/>
    <property type="match status" value="1"/>
</dbReference>
<dbReference type="PANTHER" id="PTHR23426:SF67">
    <property type="entry name" value="2FE-2S FERREDOXIN-TYPE DOMAIN-CONTAINING PROTEIN"/>
    <property type="match status" value="1"/>
</dbReference>
<protein>
    <submittedName>
        <fullName evidence="5">Uncharacterized protein</fullName>
    </submittedName>
</protein>
<reference evidence="5" key="1">
    <citation type="submission" date="2021-01" db="EMBL/GenBank/DDBJ databases">
        <authorList>
            <person name="Corre E."/>
            <person name="Pelletier E."/>
            <person name="Niang G."/>
            <person name="Scheremetjew M."/>
            <person name="Finn R."/>
            <person name="Kale V."/>
            <person name="Holt S."/>
            <person name="Cochrane G."/>
            <person name="Meng A."/>
            <person name="Brown T."/>
            <person name="Cohen L."/>
        </authorList>
    </citation>
    <scope>NUCLEOTIDE SEQUENCE</scope>
    <source>
        <strain evidence="5">PLY182g</strain>
    </source>
</reference>
<proteinExistence type="predicted"/>
<dbReference type="PANTHER" id="PTHR23426">
    <property type="entry name" value="FERREDOXIN/ADRENODOXIN"/>
    <property type="match status" value="1"/>
</dbReference>
<name>A0A7S0L5W8_9EUKA</name>
<keyword evidence="3" id="KW-0408">Iron</keyword>
<dbReference type="GO" id="GO:0140647">
    <property type="term" value="P:P450-containing electron transport chain"/>
    <property type="evidence" value="ECO:0007669"/>
    <property type="project" value="InterPro"/>
</dbReference>
<dbReference type="AlphaFoldDB" id="A0A7S0L5W8"/>
<dbReference type="InterPro" id="IPR001055">
    <property type="entry name" value="Adrenodoxin-like"/>
</dbReference>
<evidence type="ECO:0000313" key="5">
    <source>
        <dbReference type="EMBL" id="CAD8602865.1"/>
    </source>
</evidence>
<evidence type="ECO:0000256" key="1">
    <source>
        <dbReference type="ARBA" id="ARBA00022714"/>
    </source>
</evidence>
<evidence type="ECO:0000256" key="4">
    <source>
        <dbReference type="ARBA" id="ARBA00023014"/>
    </source>
</evidence>
<dbReference type="GO" id="GO:0046872">
    <property type="term" value="F:metal ion binding"/>
    <property type="evidence" value="ECO:0007669"/>
    <property type="project" value="UniProtKB-KW"/>
</dbReference>
<dbReference type="GO" id="GO:0051537">
    <property type="term" value="F:2 iron, 2 sulfur cluster binding"/>
    <property type="evidence" value="ECO:0007669"/>
    <property type="project" value="UniProtKB-KW"/>
</dbReference>
<dbReference type="InterPro" id="IPR012675">
    <property type="entry name" value="Beta-grasp_dom_sf"/>
</dbReference>
<dbReference type="Gene3D" id="3.10.20.30">
    <property type="match status" value="1"/>
</dbReference>
<evidence type="ECO:0000256" key="2">
    <source>
        <dbReference type="ARBA" id="ARBA00022723"/>
    </source>
</evidence>
<keyword evidence="4" id="KW-0411">Iron-sulfur</keyword>
<gene>
    <name evidence="5" type="ORF">CPEL01642_LOCUS6198</name>
</gene>
<dbReference type="GO" id="GO:0005739">
    <property type="term" value="C:mitochondrion"/>
    <property type="evidence" value="ECO:0007669"/>
    <property type="project" value="TreeGrafter"/>
</dbReference>
<dbReference type="InterPro" id="IPR036010">
    <property type="entry name" value="2Fe-2S_ferredoxin-like_sf"/>
</dbReference>
<dbReference type="EMBL" id="HBEY01012851">
    <property type="protein sequence ID" value="CAD8602865.1"/>
    <property type="molecule type" value="Transcribed_RNA"/>
</dbReference>
<sequence length="154" mass="16726">MLLSRLSVAASRTSALSSVRRGSTATVAEQMVNCTFVLVKQKKRVTVAGMVGWSLLETAQHHNLPVHGAAAENGWNYTTFGEGPGSVEDHVVVAKDFADVVGPPTFEEEDLLTMLDPENYQPTSRLAACIKLTKDMEGITVLVPDTNPDLTRYH</sequence>
<dbReference type="GO" id="GO:0009055">
    <property type="term" value="F:electron transfer activity"/>
    <property type="evidence" value="ECO:0007669"/>
    <property type="project" value="TreeGrafter"/>
</dbReference>
<keyword evidence="1" id="KW-0001">2Fe-2S</keyword>
<evidence type="ECO:0000256" key="3">
    <source>
        <dbReference type="ARBA" id="ARBA00023004"/>
    </source>
</evidence>